<dbReference type="SUPFAM" id="SSF51905">
    <property type="entry name" value="FAD/NAD(P)-binding domain"/>
    <property type="match status" value="1"/>
</dbReference>
<keyword evidence="8" id="KW-1185">Reference proteome</keyword>
<dbReference type="Proteomes" id="UP000184546">
    <property type="component" value="Unassembled WGS sequence"/>
</dbReference>
<dbReference type="InterPro" id="IPR036188">
    <property type="entry name" value="FAD/NAD-bd_sf"/>
</dbReference>
<dbReference type="PANTHER" id="PTHR11530:SF16">
    <property type="entry name" value="D-AMINO ACID OXIDASE (AFU_ORTHOLOGUE AFUA_5G11290)"/>
    <property type="match status" value="1"/>
</dbReference>
<dbReference type="EMBL" id="KV878982">
    <property type="protein sequence ID" value="OJJ97454.1"/>
    <property type="molecule type" value="Genomic_DNA"/>
</dbReference>
<sequence>MPEKDVVVIGAGVAGLTTALLLSTKPGYKTVVAAKHMPGDSDIEYASPGAGANYMPVSIRNTEAAEWDKHTWGPLEHLAKNHPEEGVHFQGNTSCK</sequence>
<accession>A0A1L9WMS5</accession>
<dbReference type="GeneID" id="30975438"/>
<dbReference type="RefSeq" id="XP_020053794.1">
    <property type="nucleotide sequence ID" value="XM_020201624.1"/>
</dbReference>
<dbReference type="InterPro" id="IPR023209">
    <property type="entry name" value="DAO"/>
</dbReference>
<dbReference type="Gene3D" id="3.40.50.720">
    <property type="entry name" value="NAD(P)-binding Rossmann-like Domain"/>
    <property type="match status" value="1"/>
</dbReference>
<dbReference type="OMA" id="YKWESTT"/>
<dbReference type="OrthoDB" id="4540785at2759"/>
<keyword evidence="5" id="KW-0560">Oxidoreductase</keyword>
<evidence type="ECO:0000313" key="7">
    <source>
        <dbReference type="EMBL" id="OJJ97454.1"/>
    </source>
</evidence>
<evidence type="ECO:0000256" key="2">
    <source>
        <dbReference type="ARBA" id="ARBA00006730"/>
    </source>
</evidence>
<dbReference type="VEuPathDB" id="FungiDB:ASPACDRAFT_45544"/>
<organism evidence="7 8">
    <name type="scientific">Aspergillus aculeatus (strain ATCC 16872 / CBS 172.66 / WB 5094)</name>
    <dbReference type="NCBI Taxonomy" id="690307"/>
    <lineage>
        <taxon>Eukaryota</taxon>
        <taxon>Fungi</taxon>
        <taxon>Dikarya</taxon>
        <taxon>Ascomycota</taxon>
        <taxon>Pezizomycotina</taxon>
        <taxon>Eurotiomycetes</taxon>
        <taxon>Eurotiomycetidae</taxon>
        <taxon>Eurotiales</taxon>
        <taxon>Aspergillaceae</taxon>
        <taxon>Aspergillus</taxon>
        <taxon>Aspergillus subgen. Circumdati</taxon>
    </lineage>
</organism>
<dbReference type="GO" id="GO:0071949">
    <property type="term" value="F:FAD binding"/>
    <property type="evidence" value="ECO:0007669"/>
    <property type="project" value="InterPro"/>
</dbReference>
<dbReference type="STRING" id="690307.A0A1L9WMS5"/>
<comment type="similarity">
    <text evidence="2">Belongs to the DAMOX/DASOX family.</text>
</comment>
<dbReference type="GO" id="GO:0003884">
    <property type="term" value="F:D-amino-acid oxidase activity"/>
    <property type="evidence" value="ECO:0007669"/>
    <property type="project" value="InterPro"/>
</dbReference>
<gene>
    <name evidence="7" type="ORF">ASPACDRAFT_45544</name>
</gene>
<dbReference type="Pfam" id="PF01266">
    <property type="entry name" value="DAO"/>
    <property type="match status" value="1"/>
</dbReference>
<dbReference type="GO" id="GO:0005737">
    <property type="term" value="C:cytoplasm"/>
    <property type="evidence" value="ECO:0007669"/>
    <property type="project" value="TreeGrafter"/>
</dbReference>
<protein>
    <recommendedName>
        <fullName evidence="6">FAD dependent oxidoreductase domain-containing protein</fullName>
    </recommendedName>
</protein>
<dbReference type="AlphaFoldDB" id="A0A1L9WMS5"/>
<proteinExistence type="inferred from homology"/>
<dbReference type="InterPro" id="IPR006076">
    <property type="entry name" value="FAD-dep_OxRdtase"/>
</dbReference>
<keyword evidence="4" id="KW-0274">FAD</keyword>
<comment type="cofactor">
    <cofactor evidence="1">
        <name>FAD</name>
        <dbReference type="ChEBI" id="CHEBI:57692"/>
    </cofactor>
</comment>
<evidence type="ECO:0000256" key="1">
    <source>
        <dbReference type="ARBA" id="ARBA00001974"/>
    </source>
</evidence>
<feature type="domain" description="FAD dependent oxidoreductase" evidence="6">
    <location>
        <begin position="5"/>
        <end position="81"/>
    </location>
</feature>
<keyword evidence="3" id="KW-0285">Flavoprotein</keyword>
<evidence type="ECO:0000256" key="4">
    <source>
        <dbReference type="ARBA" id="ARBA00022827"/>
    </source>
</evidence>
<evidence type="ECO:0000259" key="6">
    <source>
        <dbReference type="Pfam" id="PF01266"/>
    </source>
</evidence>
<reference evidence="8" key="1">
    <citation type="journal article" date="2017" name="Genome Biol.">
        <title>Comparative genomics reveals high biological diversity and specific adaptations in the industrially and medically important fungal genus Aspergillus.</title>
        <authorList>
            <person name="de Vries R.P."/>
            <person name="Riley R."/>
            <person name="Wiebenga A."/>
            <person name="Aguilar-Osorio G."/>
            <person name="Amillis S."/>
            <person name="Uchima C.A."/>
            <person name="Anderluh G."/>
            <person name="Asadollahi M."/>
            <person name="Askin M."/>
            <person name="Barry K."/>
            <person name="Battaglia E."/>
            <person name="Bayram O."/>
            <person name="Benocci T."/>
            <person name="Braus-Stromeyer S.A."/>
            <person name="Caldana C."/>
            <person name="Canovas D."/>
            <person name="Cerqueira G.C."/>
            <person name="Chen F."/>
            <person name="Chen W."/>
            <person name="Choi C."/>
            <person name="Clum A."/>
            <person name="Dos Santos R.A."/>
            <person name="Damasio A.R."/>
            <person name="Diallinas G."/>
            <person name="Emri T."/>
            <person name="Fekete E."/>
            <person name="Flipphi M."/>
            <person name="Freyberg S."/>
            <person name="Gallo A."/>
            <person name="Gournas C."/>
            <person name="Habgood R."/>
            <person name="Hainaut M."/>
            <person name="Harispe M.L."/>
            <person name="Henrissat B."/>
            <person name="Hilden K.S."/>
            <person name="Hope R."/>
            <person name="Hossain A."/>
            <person name="Karabika E."/>
            <person name="Karaffa L."/>
            <person name="Karanyi Z."/>
            <person name="Krasevec N."/>
            <person name="Kuo A."/>
            <person name="Kusch H."/>
            <person name="LaButti K."/>
            <person name="Lagendijk E.L."/>
            <person name="Lapidus A."/>
            <person name="Levasseur A."/>
            <person name="Lindquist E."/>
            <person name="Lipzen A."/>
            <person name="Logrieco A.F."/>
            <person name="MacCabe A."/>
            <person name="Maekelae M.R."/>
            <person name="Malavazi I."/>
            <person name="Melin P."/>
            <person name="Meyer V."/>
            <person name="Mielnichuk N."/>
            <person name="Miskei M."/>
            <person name="Molnar A.P."/>
            <person name="Mule G."/>
            <person name="Ngan C.Y."/>
            <person name="Orejas M."/>
            <person name="Orosz E."/>
            <person name="Ouedraogo J.P."/>
            <person name="Overkamp K.M."/>
            <person name="Park H.-S."/>
            <person name="Perrone G."/>
            <person name="Piumi F."/>
            <person name="Punt P.J."/>
            <person name="Ram A.F."/>
            <person name="Ramon A."/>
            <person name="Rauscher S."/>
            <person name="Record E."/>
            <person name="Riano-Pachon D.M."/>
            <person name="Robert V."/>
            <person name="Roehrig J."/>
            <person name="Ruller R."/>
            <person name="Salamov A."/>
            <person name="Salih N.S."/>
            <person name="Samson R.A."/>
            <person name="Sandor E."/>
            <person name="Sanguinetti M."/>
            <person name="Schuetze T."/>
            <person name="Sepcic K."/>
            <person name="Shelest E."/>
            <person name="Sherlock G."/>
            <person name="Sophianopoulou V."/>
            <person name="Squina F.M."/>
            <person name="Sun H."/>
            <person name="Susca A."/>
            <person name="Todd R.B."/>
            <person name="Tsang A."/>
            <person name="Unkles S.E."/>
            <person name="van de Wiele N."/>
            <person name="van Rossen-Uffink D."/>
            <person name="Oliveira J.V."/>
            <person name="Vesth T.C."/>
            <person name="Visser J."/>
            <person name="Yu J.-H."/>
            <person name="Zhou M."/>
            <person name="Andersen M.R."/>
            <person name="Archer D.B."/>
            <person name="Baker S.E."/>
            <person name="Benoit I."/>
            <person name="Brakhage A.A."/>
            <person name="Braus G.H."/>
            <person name="Fischer R."/>
            <person name="Frisvad J.C."/>
            <person name="Goldman G.H."/>
            <person name="Houbraken J."/>
            <person name="Oakley B."/>
            <person name="Pocsi I."/>
            <person name="Scazzocchio C."/>
            <person name="Seiboth B."/>
            <person name="vanKuyk P.A."/>
            <person name="Wortman J."/>
            <person name="Dyer P.S."/>
            <person name="Grigoriev I.V."/>
        </authorList>
    </citation>
    <scope>NUCLEOTIDE SEQUENCE [LARGE SCALE GENOMIC DNA]</scope>
    <source>
        <strain evidence="8">ATCC 16872 / CBS 172.66 / WB 5094</strain>
    </source>
</reference>
<name>A0A1L9WMS5_ASPA1</name>
<dbReference type="PANTHER" id="PTHR11530">
    <property type="entry name" value="D-AMINO ACID OXIDASE"/>
    <property type="match status" value="1"/>
</dbReference>
<evidence type="ECO:0000256" key="5">
    <source>
        <dbReference type="ARBA" id="ARBA00023002"/>
    </source>
</evidence>
<evidence type="ECO:0000256" key="3">
    <source>
        <dbReference type="ARBA" id="ARBA00022630"/>
    </source>
</evidence>
<dbReference type="GO" id="GO:0019478">
    <property type="term" value="P:D-amino acid catabolic process"/>
    <property type="evidence" value="ECO:0007669"/>
    <property type="project" value="TreeGrafter"/>
</dbReference>
<evidence type="ECO:0000313" key="8">
    <source>
        <dbReference type="Proteomes" id="UP000184546"/>
    </source>
</evidence>